<feature type="region of interest" description="Disordered" evidence="1">
    <location>
        <begin position="351"/>
        <end position="405"/>
    </location>
</feature>
<evidence type="ECO:0000313" key="3">
    <source>
        <dbReference type="EMBL" id="KZT40681.1"/>
    </source>
</evidence>
<keyword evidence="2" id="KW-1133">Transmembrane helix</keyword>
<evidence type="ECO:0000256" key="1">
    <source>
        <dbReference type="SAM" id="MobiDB-lite"/>
    </source>
</evidence>
<organism evidence="3 4">
    <name type="scientific">Sistotremastrum suecicum HHB10207 ss-3</name>
    <dbReference type="NCBI Taxonomy" id="1314776"/>
    <lineage>
        <taxon>Eukaryota</taxon>
        <taxon>Fungi</taxon>
        <taxon>Dikarya</taxon>
        <taxon>Basidiomycota</taxon>
        <taxon>Agaricomycotina</taxon>
        <taxon>Agaricomycetes</taxon>
        <taxon>Sistotremastrales</taxon>
        <taxon>Sistotremastraceae</taxon>
        <taxon>Sistotremastrum</taxon>
    </lineage>
</organism>
<feature type="transmembrane region" description="Helical" evidence="2">
    <location>
        <begin position="142"/>
        <end position="161"/>
    </location>
</feature>
<dbReference type="AlphaFoldDB" id="A0A166FIM2"/>
<reference evidence="3 4" key="1">
    <citation type="journal article" date="2016" name="Mol. Biol. Evol.">
        <title>Comparative Genomics of Early-Diverging Mushroom-Forming Fungi Provides Insights into the Origins of Lignocellulose Decay Capabilities.</title>
        <authorList>
            <person name="Nagy L.G."/>
            <person name="Riley R."/>
            <person name="Tritt A."/>
            <person name="Adam C."/>
            <person name="Daum C."/>
            <person name="Floudas D."/>
            <person name="Sun H."/>
            <person name="Yadav J.S."/>
            <person name="Pangilinan J."/>
            <person name="Larsson K.H."/>
            <person name="Matsuura K."/>
            <person name="Barry K."/>
            <person name="Labutti K."/>
            <person name="Kuo R."/>
            <person name="Ohm R.A."/>
            <person name="Bhattacharya S.S."/>
            <person name="Shirouzu T."/>
            <person name="Yoshinaga Y."/>
            <person name="Martin F.M."/>
            <person name="Grigoriev I.V."/>
            <person name="Hibbett D.S."/>
        </authorList>
    </citation>
    <scope>NUCLEOTIDE SEQUENCE [LARGE SCALE GENOMIC DNA]</scope>
    <source>
        <strain evidence="3 4">HHB10207 ss-3</strain>
    </source>
</reference>
<keyword evidence="2" id="KW-0812">Transmembrane</keyword>
<dbReference type="Proteomes" id="UP000076798">
    <property type="component" value="Unassembled WGS sequence"/>
</dbReference>
<evidence type="ECO:0000313" key="4">
    <source>
        <dbReference type="Proteomes" id="UP000076798"/>
    </source>
</evidence>
<keyword evidence="2" id="KW-0472">Membrane</keyword>
<accession>A0A166FIM2</accession>
<gene>
    <name evidence="3" type="ORF">SISSUDRAFT_1118094</name>
</gene>
<feature type="compositionally biased region" description="Polar residues" evidence="1">
    <location>
        <begin position="351"/>
        <end position="371"/>
    </location>
</feature>
<sequence length="443" mass="49630">MLFITPSDFWILASTIWVTIFGNTFERIPYITQLLSSSPRISLDAKSSGSSDNVGEPHTGGDEDDLLSWTHDHGYEASDYPFVETRYPTDPKPAFPLTAEDQENMPAVPRDYEAEYYWDHADRIVHATDPSLGPRFHQDGTIVLFSMTLVLLGSFFLVTAFKWTKEKNRRNTACDKETYHFSSFDRLLTSPNILSVPDTQETRQSASSSPSLKLSSFDQSPFPFASLSVEESMTKSTRMSEEIDGKCYLEAPFSAFGIIRSLGSSAVSPKKNSSKPEDPVLDEYDSTETTPKARLPFSISGSNHRRKEIPSSWMTTRKPIDESLTPMRLGRYGRTSPGCEVNISHRLQTQKSEAVTSHNHVKDNATSSSVNPYPPRYKTKSPTNVAPNDLDSSESPPDRTPIKLPALLLQKTPELDEYYESEKFKSDYEAAVQSAKEIEESVA</sequence>
<feature type="compositionally biased region" description="Low complexity" evidence="1">
    <location>
        <begin position="205"/>
        <end position="215"/>
    </location>
</feature>
<protein>
    <submittedName>
        <fullName evidence="3">Uncharacterized protein</fullName>
    </submittedName>
</protein>
<evidence type="ECO:0000256" key="2">
    <source>
        <dbReference type="SAM" id="Phobius"/>
    </source>
</evidence>
<proteinExistence type="predicted"/>
<keyword evidence="4" id="KW-1185">Reference proteome</keyword>
<feature type="region of interest" description="Disordered" evidence="1">
    <location>
        <begin position="196"/>
        <end position="215"/>
    </location>
</feature>
<name>A0A166FIM2_9AGAM</name>
<feature type="region of interest" description="Disordered" evidence="1">
    <location>
        <begin position="265"/>
        <end position="308"/>
    </location>
</feature>
<dbReference type="EMBL" id="KV428029">
    <property type="protein sequence ID" value="KZT40681.1"/>
    <property type="molecule type" value="Genomic_DNA"/>
</dbReference>